<dbReference type="InterPro" id="IPR026564">
    <property type="entry name" value="Transcrip_reg_TACO1-like_dom3"/>
</dbReference>
<keyword evidence="4 6" id="KW-0238">DNA-binding</keyword>
<accession>A0ABW5V194</accession>
<name>A0ABW5V194_9BACI</name>
<protein>
    <recommendedName>
        <fullName evidence="6">Probable transcriptional regulatory protein ACFSUO_00865</fullName>
    </recommendedName>
</protein>
<dbReference type="Gene3D" id="3.30.70.980">
    <property type="match status" value="2"/>
</dbReference>
<dbReference type="HAMAP" id="MF_00693">
    <property type="entry name" value="Transcrip_reg_TACO1"/>
    <property type="match status" value="1"/>
</dbReference>
<feature type="compositionally biased region" description="Basic residues" evidence="7">
    <location>
        <begin position="1"/>
        <end position="14"/>
    </location>
</feature>
<comment type="subcellular location">
    <subcellularLocation>
        <location evidence="6">Cytoplasm</location>
    </subcellularLocation>
</comment>
<keyword evidence="5 6" id="KW-0804">Transcription</keyword>
<sequence>MAGHSKWHNIQRRKNAQDAKKGKIFMRHAKDIYTAAKEGGGDPEMNPSLRLAVDKAKADNMPNDNIDRAIKKATGGLDGVNYEEFAYEGYGPGGVAVIVHVLTDNKNRTAAEVRHAFKKNGGNLGENGSVSFMFDRKGYIVIENEDGAIDEDDITLEAIEAGAEDIATVEGAFEIYTEPEHFQHVRDYLREQQYDLAEAEVTMFPQTYAKPKEEDAEKMLQLIDMLEDSEDTQDIYHNMETTA</sequence>
<evidence type="ECO:0000256" key="3">
    <source>
        <dbReference type="ARBA" id="ARBA00023015"/>
    </source>
</evidence>
<dbReference type="GO" id="GO:0003677">
    <property type="term" value="F:DNA binding"/>
    <property type="evidence" value="ECO:0007669"/>
    <property type="project" value="UniProtKB-KW"/>
</dbReference>
<dbReference type="Gene3D" id="1.10.10.200">
    <property type="match status" value="1"/>
</dbReference>
<evidence type="ECO:0000256" key="5">
    <source>
        <dbReference type="ARBA" id="ARBA00023163"/>
    </source>
</evidence>
<dbReference type="InterPro" id="IPR002876">
    <property type="entry name" value="Transcrip_reg_TACO1-like"/>
</dbReference>
<evidence type="ECO:0000256" key="1">
    <source>
        <dbReference type="ARBA" id="ARBA00008724"/>
    </source>
</evidence>
<organism evidence="10 11">
    <name type="scientific">Lentibacillus juripiscarius</name>
    <dbReference type="NCBI Taxonomy" id="257446"/>
    <lineage>
        <taxon>Bacteria</taxon>
        <taxon>Bacillati</taxon>
        <taxon>Bacillota</taxon>
        <taxon>Bacilli</taxon>
        <taxon>Bacillales</taxon>
        <taxon>Bacillaceae</taxon>
        <taxon>Lentibacillus</taxon>
    </lineage>
</organism>
<reference evidence="11" key="1">
    <citation type="journal article" date="2019" name="Int. J. Syst. Evol. Microbiol.">
        <title>The Global Catalogue of Microorganisms (GCM) 10K type strain sequencing project: providing services to taxonomists for standard genome sequencing and annotation.</title>
        <authorList>
            <consortium name="The Broad Institute Genomics Platform"/>
            <consortium name="The Broad Institute Genome Sequencing Center for Infectious Disease"/>
            <person name="Wu L."/>
            <person name="Ma J."/>
        </authorList>
    </citation>
    <scope>NUCLEOTIDE SEQUENCE [LARGE SCALE GENOMIC DNA]</scope>
    <source>
        <strain evidence="11">TISTR 1535</strain>
    </source>
</reference>
<dbReference type="Proteomes" id="UP001597502">
    <property type="component" value="Unassembled WGS sequence"/>
</dbReference>
<keyword evidence="3 6" id="KW-0805">Transcription regulation</keyword>
<gene>
    <name evidence="10" type="ORF">ACFSUO_00865</name>
</gene>
<dbReference type="RefSeq" id="WP_382390110.1">
    <property type="nucleotide sequence ID" value="NZ_JBHUNA010000001.1"/>
</dbReference>
<comment type="similarity">
    <text evidence="1 6">Belongs to the TACO1 family.</text>
</comment>
<proteinExistence type="inferred from homology"/>
<evidence type="ECO:0000256" key="4">
    <source>
        <dbReference type="ARBA" id="ARBA00023125"/>
    </source>
</evidence>
<evidence type="ECO:0000313" key="11">
    <source>
        <dbReference type="Proteomes" id="UP001597502"/>
    </source>
</evidence>
<dbReference type="SUPFAM" id="SSF75625">
    <property type="entry name" value="YebC-like"/>
    <property type="match status" value="1"/>
</dbReference>
<evidence type="ECO:0000313" key="10">
    <source>
        <dbReference type="EMBL" id="MFD2759539.1"/>
    </source>
</evidence>
<dbReference type="NCBIfam" id="NF001030">
    <property type="entry name" value="PRK00110.1"/>
    <property type="match status" value="1"/>
</dbReference>
<dbReference type="Pfam" id="PF01709">
    <property type="entry name" value="Transcrip_reg"/>
    <property type="match status" value="1"/>
</dbReference>
<evidence type="ECO:0000259" key="8">
    <source>
        <dbReference type="Pfam" id="PF01709"/>
    </source>
</evidence>
<dbReference type="EMBL" id="JBHUNA010000001">
    <property type="protein sequence ID" value="MFD2759539.1"/>
    <property type="molecule type" value="Genomic_DNA"/>
</dbReference>
<evidence type="ECO:0000256" key="7">
    <source>
        <dbReference type="SAM" id="MobiDB-lite"/>
    </source>
</evidence>
<feature type="domain" description="TACO1/YebC-like N-terminal" evidence="9">
    <location>
        <begin position="5"/>
        <end position="76"/>
    </location>
</feature>
<dbReference type="NCBIfam" id="TIGR01033">
    <property type="entry name" value="YebC/PmpR family DNA-binding transcriptional regulator"/>
    <property type="match status" value="1"/>
</dbReference>
<feature type="region of interest" description="Disordered" evidence="7">
    <location>
        <begin position="1"/>
        <end position="21"/>
    </location>
</feature>
<feature type="domain" description="TACO1/YebC-like second and third" evidence="8">
    <location>
        <begin position="82"/>
        <end position="239"/>
    </location>
</feature>
<dbReference type="InterPro" id="IPR029072">
    <property type="entry name" value="YebC-like"/>
</dbReference>
<keyword evidence="2 6" id="KW-0963">Cytoplasm</keyword>
<dbReference type="NCBIfam" id="NF009044">
    <property type="entry name" value="PRK12378.1"/>
    <property type="match status" value="1"/>
</dbReference>
<dbReference type="InterPro" id="IPR048300">
    <property type="entry name" value="TACO1_YebC-like_2nd/3rd_dom"/>
</dbReference>
<dbReference type="PANTHER" id="PTHR12532">
    <property type="entry name" value="TRANSLATIONAL ACTIVATOR OF CYTOCHROME C OXIDASE 1"/>
    <property type="match status" value="1"/>
</dbReference>
<evidence type="ECO:0000256" key="6">
    <source>
        <dbReference type="HAMAP-Rule" id="MF_00693"/>
    </source>
</evidence>
<dbReference type="PANTHER" id="PTHR12532:SF6">
    <property type="entry name" value="TRANSCRIPTIONAL REGULATORY PROTEIN YEBC-RELATED"/>
    <property type="match status" value="1"/>
</dbReference>
<evidence type="ECO:0000259" key="9">
    <source>
        <dbReference type="Pfam" id="PF20772"/>
    </source>
</evidence>
<dbReference type="Pfam" id="PF20772">
    <property type="entry name" value="TACO1_YebC_N"/>
    <property type="match status" value="1"/>
</dbReference>
<dbReference type="InterPro" id="IPR017856">
    <property type="entry name" value="Integrase-like_N"/>
</dbReference>
<evidence type="ECO:0000256" key="2">
    <source>
        <dbReference type="ARBA" id="ARBA00022490"/>
    </source>
</evidence>
<dbReference type="InterPro" id="IPR049083">
    <property type="entry name" value="TACO1_YebC_N"/>
</dbReference>
<keyword evidence="11" id="KW-1185">Reference proteome</keyword>
<comment type="caution">
    <text evidence="10">The sequence shown here is derived from an EMBL/GenBank/DDBJ whole genome shotgun (WGS) entry which is preliminary data.</text>
</comment>